<evidence type="ECO:0000259" key="2">
    <source>
        <dbReference type="PROSITE" id="PS51736"/>
    </source>
</evidence>
<dbReference type="GO" id="GO:0003677">
    <property type="term" value="F:DNA binding"/>
    <property type="evidence" value="ECO:0007669"/>
    <property type="project" value="InterPro"/>
</dbReference>
<dbReference type="PANTHER" id="PTHR30461:SF23">
    <property type="entry name" value="DNA RECOMBINASE-RELATED"/>
    <property type="match status" value="1"/>
</dbReference>
<dbReference type="eggNOG" id="COG1961">
    <property type="taxonomic scope" value="Bacteria"/>
</dbReference>
<protein>
    <submittedName>
        <fullName evidence="4">Resolvase, N-terminal domain protein</fullName>
    </submittedName>
</protein>
<evidence type="ECO:0000259" key="3">
    <source>
        <dbReference type="PROSITE" id="PS51737"/>
    </source>
</evidence>
<dbReference type="EMBL" id="ABAX03000005">
    <property type="protein sequence ID" value="EDR98667.1"/>
    <property type="molecule type" value="Genomic_DNA"/>
</dbReference>
<dbReference type="STRING" id="411490.ANACAC_00718"/>
<dbReference type="SUPFAM" id="SSF53041">
    <property type="entry name" value="Resolvase-like"/>
    <property type="match status" value="1"/>
</dbReference>
<feature type="domain" description="Recombinase" evidence="3">
    <location>
        <begin position="177"/>
        <end position="301"/>
    </location>
</feature>
<dbReference type="Proteomes" id="UP000004935">
    <property type="component" value="Unassembled WGS sequence"/>
</dbReference>
<keyword evidence="5" id="KW-1185">Reference proteome</keyword>
<evidence type="ECO:0000313" key="5">
    <source>
        <dbReference type="Proteomes" id="UP000004935"/>
    </source>
</evidence>
<dbReference type="AlphaFoldDB" id="B0MAZ2"/>
<dbReference type="InterPro" id="IPR038109">
    <property type="entry name" value="DNA_bind_recomb_sf"/>
</dbReference>
<dbReference type="InterPro" id="IPR011109">
    <property type="entry name" value="DNA_bind_recombinase_dom"/>
</dbReference>
<dbReference type="Pfam" id="PF13408">
    <property type="entry name" value="Zn_ribbon_recom"/>
    <property type="match status" value="2"/>
</dbReference>
<feature type="domain" description="Resolvase/invertase-type recombinase catalytic" evidence="2">
    <location>
        <begin position="19"/>
        <end position="167"/>
    </location>
</feature>
<dbReference type="CDD" id="cd00338">
    <property type="entry name" value="Ser_Recombinase"/>
    <property type="match status" value="1"/>
</dbReference>
<dbReference type="PANTHER" id="PTHR30461">
    <property type="entry name" value="DNA-INVERTASE FROM LAMBDOID PROPHAGE"/>
    <property type="match status" value="1"/>
</dbReference>
<dbReference type="InterPro" id="IPR006119">
    <property type="entry name" value="Resolv_N"/>
</dbReference>
<dbReference type="PROSITE" id="PS51736">
    <property type="entry name" value="RECOMBINASES_3"/>
    <property type="match status" value="1"/>
</dbReference>
<gene>
    <name evidence="4" type="ORF">ANACAC_00718</name>
</gene>
<sequence>MRTITKIESTIPTIKKRKKVAAYARISMESERMNHSLSAQISYYNDFIQKNPDWEFAGVYADNGISGTSTVKRDEFRRMIADAEQGKIDIILTKSIQRFARNTVDLLETVRHLKNLGIEVRFEKENINSLSGNGELMLSILASFAQEESRSISDNVKWGIRKRMQEGMLNASGHFNIYGYEWQGDELIIVPKEAEVVKRIYQNFLDGKSRLETERELEAEGIRTRQGCVMRDSNIKKILTNITYTGNMLFQKEFISDPINKKRKQNRGELPQYWVEDTHEAIIDLETFQYIQDEMARRRQLGALANKSLNISCFTGKIKCPYCGVSYMHNTRKPRTPNGKRLEFWVCGSRKKKGGHCEVGASINQDNMKKVLAEVLDIDEFDDEVFLDKVDFINVPKRYTLEIHLQDGTIVTRPCENTGHQDCWTKEYRDKVSKQRRKKNTNPKGASVFTSKLKCKHCGCNYRRCTQPSTSSEDGKFYYWRCAERTACKAQGLREDFLKSQLAEVLGMAEWDEKVFAEKVEQINIDGYQLEVVGKDGIVTPMTFEPPKRGGRHCSEEQKEHMRQIMKEKWTPERKAEMSQRMKNMRKERGRNWRKEK</sequence>
<dbReference type="RefSeq" id="WP_006566225.1">
    <property type="nucleotide sequence ID" value="NZ_AP023027.1"/>
</dbReference>
<dbReference type="Gene3D" id="3.90.1750.20">
    <property type="entry name" value="Putative Large Serine Recombinase, Chain B, Domain 2"/>
    <property type="match status" value="1"/>
</dbReference>
<dbReference type="HOGENOM" id="CLU_010686_0_5_9"/>
<name>B0MAZ2_ANACD</name>
<dbReference type="PROSITE" id="PS51737">
    <property type="entry name" value="RECOMBINASE_DNA_BIND"/>
    <property type="match status" value="1"/>
</dbReference>
<dbReference type="InterPro" id="IPR050639">
    <property type="entry name" value="SSR_resolvase"/>
</dbReference>
<proteinExistence type="predicted"/>
<accession>B0MAZ2</accession>
<feature type="region of interest" description="Disordered" evidence="1">
    <location>
        <begin position="570"/>
        <end position="597"/>
    </location>
</feature>
<dbReference type="GO" id="GO:0000150">
    <property type="term" value="F:DNA strand exchange activity"/>
    <property type="evidence" value="ECO:0007669"/>
    <property type="project" value="InterPro"/>
</dbReference>
<organism evidence="4 5">
    <name type="scientific">Anaerostipes caccae (strain DSM 14662 / CCUG 47493 / JCM 13470 / NCIMB 13811 / L1-92)</name>
    <dbReference type="NCBI Taxonomy" id="411490"/>
    <lineage>
        <taxon>Bacteria</taxon>
        <taxon>Bacillati</taxon>
        <taxon>Bacillota</taxon>
        <taxon>Clostridia</taxon>
        <taxon>Lachnospirales</taxon>
        <taxon>Lachnospiraceae</taxon>
        <taxon>Anaerostipes</taxon>
    </lineage>
</organism>
<dbReference type="InterPro" id="IPR025827">
    <property type="entry name" value="Zn_ribbon_recom_dom"/>
</dbReference>
<reference evidence="4" key="1">
    <citation type="submission" date="2007-11" db="EMBL/GenBank/DDBJ databases">
        <authorList>
            <person name="Fulton L."/>
            <person name="Clifton S."/>
            <person name="Fulton B."/>
            <person name="Xu J."/>
            <person name="Minx P."/>
            <person name="Pepin K.H."/>
            <person name="Johnson M."/>
            <person name="Thiruvilangam P."/>
            <person name="Bhonagiri V."/>
            <person name="Nash W.E."/>
            <person name="Mardis E.R."/>
            <person name="Wilson R.K."/>
        </authorList>
    </citation>
    <scope>NUCLEOTIDE SEQUENCE [LARGE SCALE GENOMIC DNA]</scope>
    <source>
        <strain evidence="4">DSM 14662</strain>
    </source>
</reference>
<evidence type="ECO:0000313" key="4">
    <source>
        <dbReference type="EMBL" id="EDR98667.1"/>
    </source>
</evidence>
<dbReference type="SMART" id="SM00857">
    <property type="entry name" value="Resolvase"/>
    <property type="match status" value="1"/>
</dbReference>
<dbReference type="Pfam" id="PF07508">
    <property type="entry name" value="Recombinase"/>
    <property type="match status" value="1"/>
</dbReference>
<comment type="caution">
    <text evidence="4">The sequence shown here is derived from an EMBL/GenBank/DDBJ whole genome shotgun (WGS) entry which is preliminary data.</text>
</comment>
<dbReference type="Pfam" id="PF00239">
    <property type="entry name" value="Resolvase"/>
    <property type="match status" value="1"/>
</dbReference>
<dbReference type="Gene3D" id="3.40.50.1390">
    <property type="entry name" value="Resolvase, N-terminal catalytic domain"/>
    <property type="match status" value="1"/>
</dbReference>
<evidence type="ECO:0000256" key="1">
    <source>
        <dbReference type="SAM" id="MobiDB-lite"/>
    </source>
</evidence>
<reference evidence="4" key="2">
    <citation type="submission" date="2013-11" db="EMBL/GenBank/DDBJ databases">
        <title>Draft genome sequence of Anaerostipes caccae (DSM 14662).</title>
        <authorList>
            <person name="Sudarsanam P."/>
            <person name="Ley R."/>
            <person name="Guruge J."/>
            <person name="Turnbaugh P.J."/>
            <person name="Mahowald M."/>
            <person name="Liep D."/>
            <person name="Gordon J."/>
        </authorList>
    </citation>
    <scope>NUCLEOTIDE SEQUENCE</scope>
    <source>
        <strain evidence="4">DSM 14662</strain>
    </source>
</reference>
<dbReference type="InterPro" id="IPR036162">
    <property type="entry name" value="Resolvase-like_N_sf"/>
</dbReference>